<evidence type="ECO:0000313" key="3">
    <source>
        <dbReference type="Proteomes" id="UP000679767"/>
    </source>
</evidence>
<evidence type="ECO:0000313" key="2">
    <source>
        <dbReference type="EMBL" id="AZB49126.1"/>
    </source>
</evidence>
<sequence length="116" mass="13274">METTNKNSGVQKVTRFDDGTIFVVEQTDDLLTETYYKTTAPQNLSSEPTNSALCSIFADRKHKTRRHNLRLPALILIQLLYTMAIICWATIPLQYADLHPNRSTLWEQTCSVNITK</sequence>
<reference evidence="2" key="1">
    <citation type="submission" date="2017-11" db="EMBL/GenBank/DDBJ databases">
        <title>The distinct marsupial branch of gammaherpesviruses includes novel host-derived genes seldom found in other viruses.</title>
        <authorList>
            <person name="Vaz P.K."/>
        </authorList>
    </citation>
    <scope>NUCLEOTIDE SEQUENCE</scope>
    <source>
        <strain evidence="2">V3187/11</strain>
    </source>
</reference>
<keyword evidence="1" id="KW-1133">Transmembrane helix</keyword>
<proteinExistence type="predicted"/>
<name>A0A3S8D7N6_9GAMA</name>
<keyword evidence="1" id="KW-0812">Transmembrane</keyword>
<dbReference type="GeneID" id="65102680"/>
<dbReference type="Proteomes" id="UP000679767">
    <property type="component" value="Segment"/>
</dbReference>
<dbReference type="EMBL" id="MG452721">
    <property type="protein sequence ID" value="AZB49126.1"/>
    <property type="molecule type" value="Genomic_DNA"/>
</dbReference>
<keyword evidence="3" id="KW-1185">Reference proteome</keyword>
<gene>
    <name evidence="2" type="primary">V3</name>
</gene>
<organism evidence="2">
    <name type="scientific">Vombatid gammaherpesvirus 1</name>
    <dbReference type="NCBI Taxonomy" id="2052651"/>
    <lineage>
        <taxon>Viruses</taxon>
        <taxon>Duplodnaviria</taxon>
        <taxon>Heunggongvirae</taxon>
        <taxon>Peploviricota</taxon>
        <taxon>Herviviricetes</taxon>
        <taxon>Herpesvirales</taxon>
        <taxon>Orthoherpesviridae</taxon>
        <taxon>Gammaherpesvirinae</taxon>
        <taxon>Manticavirus</taxon>
        <taxon>Manticavirus vombatidgamma1</taxon>
    </lineage>
</organism>
<accession>A0A3S8D7N6</accession>
<dbReference type="KEGG" id="vg:65102680"/>
<protein>
    <submittedName>
        <fullName evidence="2">Uncharacterized protein</fullName>
    </submittedName>
</protein>
<feature type="transmembrane region" description="Helical" evidence="1">
    <location>
        <begin position="71"/>
        <end position="91"/>
    </location>
</feature>
<dbReference type="RefSeq" id="YP_010087396.1">
    <property type="nucleotide sequence ID" value="NC_055554.1"/>
</dbReference>
<evidence type="ECO:0000256" key="1">
    <source>
        <dbReference type="SAM" id="Phobius"/>
    </source>
</evidence>
<keyword evidence="1" id="KW-0472">Membrane</keyword>